<reference evidence="7 8" key="1">
    <citation type="journal article" date="2018" name="Int. J. Syst. Evol. Microbiol.">
        <title>Planococcus salinus sp. nov., a moderately halophilic bacterium isolated from a saline-alkali soil.</title>
        <authorList>
            <person name="Gan L."/>
        </authorList>
    </citation>
    <scope>NUCLEOTIDE SEQUENCE [LARGE SCALE GENOMIC DNA]</scope>
    <source>
        <strain evidence="7 8">LCB217</strain>
    </source>
</reference>
<dbReference type="InterPro" id="IPR002204">
    <property type="entry name" value="3-OH-isobutyrate_DH-rel_CS"/>
</dbReference>
<evidence type="ECO:0000313" key="8">
    <source>
        <dbReference type="Proteomes" id="UP000275473"/>
    </source>
</evidence>
<feature type="domain" description="3-hydroxyisobutyrate dehydrogenase-like NAD-binding" evidence="6">
    <location>
        <begin position="167"/>
        <end position="287"/>
    </location>
</feature>
<dbReference type="GO" id="GO:0050661">
    <property type="term" value="F:NADP binding"/>
    <property type="evidence" value="ECO:0007669"/>
    <property type="project" value="InterPro"/>
</dbReference>
<evidence type="ECO:0000256" key="3">
    <source>
        <dbReference type="ARBA" id="ARBA00023027"/>
    </source>
</evidence>
<keyword evidence="8" id="KW-1185">Reference proteome</keyword>
<dbReference type="PROSITE" id="PS00895">
    <property type="entry name" value="3_HYDROXYISOBUT_DH"/>
    <property type="match status" value="1"/>
</dbReference>
<dbReference type="InterPro" id="IPR006115">
    <property type="entry name" value="6PGDH_NADP-bd"/>
</dbReference>
<dbReference type="InterPro" id="IPR015815">
    <property type="entry name" value="HIBADH-related"/>
</dbReference>
<protein>
    <submittedName>
        <fullName evidence="7">NAD(P)-dependent oxidoreductase</fullName>
    </submittedName>
</protein>
<keyword evidence="3" id="KW-0520">NAD</keyword>
<organism evidence="7 8">
    <name type="scientific">Planococcus salinus</name>
    <dbReference type="NCBI Taxonomy" id="1848460"/>
    <lineage>
        <taxon>Bacteria</taxon>
        <taxon>Bacillati</taxon>
        <taxon>Bacillota</taxon>
        <taxon>Bacilli</taxon>
        <taxon>Bacillales</taxon>
        <taxon>Caryophanaceae</taxon>
        <taxon>Planococcus</taxon>
    </lineage>
</organism>
<dbReference type="InterPro" id="IPR036291">
    <property type="entry name" value="NAD(P)-bd_dom_sf"/>
</dbReference>
<dbReference type="PIRSF" id="PIRSF000103">
    <property type="entry name" value="HIBADH"/>
    <property type="match status" value="1"/>
</dbReference>
<evidence type="ECO:0000259" key="6">
    <source>
        <dbReference type="Pfam" id="PF14833"/>
    </source>
</evidence>
<evidence type="ECO:0000256" key="1">
    <source>
        <dbReference type="ARBA" id="ARBA00009080"/>
    </source>
</evidence>
<dbReference type="PANTHER" id="PTHR22981:SF7">
    <property type="entry name" value="3-HYDROXYISOBUTYRATE DEHYDROGENASE, MITOCHONDRIAL"/>
    <property type="match status" value="1"/>
</dbReference>
<dbReference type="GO" id="GO:0051287">
    <property type="term" value="F:NAD binding"/>
    <property type="evidence" value="ECO:0007669"/>
    <property type="project" value="InterPro"/>
</dbReference>
<dbReference type="SUPFAM" id="SSF51735">
    <property type="entry name" value="NAD(P)-binding Rossmann-fold domains"/>
    <property type="match status" value="1"/>
</dbReference>
<evidence type="ECO:0000256" key="2">
    <source>
        <dbReference type="ARBA" id="ARBA00023002"/>
    </source>
</evidence>
<dbReference type="InterPro" id="IPR029154">
    <property type="entry name" value="HIBADH-like_NADP-bd"/>
</dbReference>
<gene>
    <name evidence="7" type="ORF">EEX84_07375</name>
</gene>
<feature type="domain" description="6-phosphogluconate dehydrogenase NADP-binding" evidence="5">
    <location>
        <begin position="5"/>
        <end position="163"/>
    </location>
</feature>
<evidence type="ECO:0000313" key="7">
    <source>
        <dbReference type="EMBL" id="RNF39779.1"/>
    </source>
</evidence>
<proteinExistence type="inferred from homology"/>
<accession>A0A3M8P7V8</accession>
<evidence type="ECO:0000256" key="4">
    <source>
        <dbReference type="PIRSR" id="PIRSR000103-1"/>
    </source>
</evidence>
<dbReference type="Gene3D" id="1.10.1040.10">
    <property type="entry name" value="N-(1-d-carboxylethyl)-l-norvaline Dehydrogenase, domain 2"/>
    <property type="match status" value="1"/>
</dbReference>
<dbReference type="Pfam" id="PF03446">
    <property type="entry name" value="NAD_binding_2"/>
    <property type="match status" value="1"/>
</dbReference>
<dbReference type="SUPFAM" id="SSF48179">
    <property type="entry name" value="6-phosphogluconate dehydrogenase C-terminal domain-like"/>
    <property type="match status" value="1"/>
</dbReference>
<feature type="active site" evidence="4">
    <location>
        <position position="173"/>
    </location>
</feature>
<dbReference type="Gene3D" id="3.40.50.720">
    <property type="entry name" value="NAD(P)-binding Rossmann-like Domain"/>
    <property type="match status" value="1"/>
</dbReference>
<dbReference type="Pfam" id="PF14833">
    <property type="entry name" value="NAD_binding_11"/>
    <property type="match status" value="1"/>
</dbReference>
<comment type="caution">
    <text evidence="7">The sequence shown here is derived from an EMBL/GenBank/DDBJ whole genome shotgun (WGS) entry which is preliminary data.</text>
</comment>
<name>A0A3M8P7V8_9BACL</name>
<dbReference type="OrthoDB" id="9786703at2"/>
<dbReference type="AlphaFoldDB" id="A0A3M8P7V8"/>
<dbReference type="InterPro" id="IPR008927">
    <property type="entry name" value="6-PGluconate_DH-like_C_sf"/>
</dbReference>
<dbReference type="Proteomes" id="UP000275473">
    <property type="component" value="Unassembled WGS sequence"/>
</dbReference>
<comment type="similarity">
    <text evidence="1">Belongs to the HIBADH-related family.</text>
</comment>
<dbReference type="InterPro" id="IPR013328">
    <property type="entry name" value="6PGD_dom2"/>
</dbReference>
<sequence>MKDKTIGFIGLGNMGHHMVTRLLERGYKLALYDINTEVLKSFEGEGVQIASSPRDVGDKAECVLVSLPTPAIVKGVALSSDGVIEGKKVEIFVDLSTTGKEMAETIAAGLSEKGIKVLDSPVSGGVSGAKNGTLATMVSGDKETYESCHEVLEIIGKNIFYIGEEPGQAQSMKIINNLLSFASLAMTSEAVVLGVKAGLDPDKMIQVLDISSGRNTATRDKFPRSILSRKFDFGFKTSLAYKDIKMYGDLAAHLNVPIFLGSNLIHFWRFAMTQGAGDKDFTYIVRYMEEWAGVEIK</sequence>
<dbReference type="EMBL" id="RIAX01000004">
    <property type="protein sequence ID" value="RNF39779.1"/>
    <property type="molecule type" value="Genomic_DNA"/>
</dbReference>
<dbReference type="PANTHER" id="PTHR22981">
    <property type="entry name" value="3-HYDROXYISOBUTYRATE DEHYDROGENASE-RELATED"/>
    <property type="match status" value="1"/>
</dbReference>
<dbReference type="GO" id="GO:0016616">
    <property type="term" value="F:oxidoreductase activity, acting on the CH-OH group of donors, NAD or NADP as acceptor"/>
    <property type="evidence" value="ECO:0007669"/>
    <property type="project" value="TreeGrafter"/>
</dbReference>
<dbReference type="GO" id="GO:0016054">
    <property type="term" value="P:organic acid catabolic process"/>
    <property type="evidence" value="ECO:0007669"/>
    <property type="project" value="UniProtKB-ARBA"/>
</dbReference>
<keyword evidence="2" id="KW-0560">Oxidoreductase</keyword>
<evidence type="ECO:0000259" key="5">
    <source>
        <dbReference type="Pfam" id="PF03446"/>
    </source>
</evidence>
<dbReference type="RefSeq" id="WP_123164974.1">
    <property type="nucleotide sequence ID" value="NZ_RIAX01000004.1"/>
</dbReference>